<sequence length="182" mass="20175">MGAGNSKPEGQYVFAADSPVSFSSQVVESLQTSPETDSVRARNLELQVQARVAEELQKIRDTEAARLTSYTESLTPTSADEDSSEQQSLGSRIADAVTPSAFKDSTASHGSVNKEVADLRAKLERRRQRDDATDKGVEGAKDELVKCLRLKDRRPLDCWEEVEKFKGEVARLEQKFVDKALR</sequence>
<evidence type="ECO:0000313" key="2">
    <source>
        <dbReference type="EMBL" id="KAL1304731.1"/>
    </source>
</evidence>
<gene>
    <name evidence="2" type="ORF">AAFC00_003676</name>
</gene>
<dbReference type="GeneID" id="95977377"/>
<dbReference type="EMBL" id="JBFMKM010000008">
    <property type="protein sequence ID" value="KAL1304731.1"/>
    <property type="molecule type" value="Genomic_DNA"/>
</dbReference>
<keyword evidence="3" id="KW-1185">Reference proteome</keyword>
<dbReference type="Pfam" id="PF07956">
    <property type="entry name" value="DUF1690"/>
    <property type="match status" value="1"/>
</dbReference>
<evidence type="ECO:0008006" key="4">
    <source>
        <dbReference type="Google" id="ProtNLM"/>
    </source>
</evidence>
<reference evidence="2 3" key="1">
    <citation type="submission" date="2024-07" db="EMBL/GenBank/DDBJ databases">
        <title>Draft sequence of the Neodothiora populina.</title>
        <authorList>
            <person name="Drown D.D."/>
            <person name="Schuette U.S."/>
            <person name="Buechlein A.B."/>
            <person name="Rusch D.R."/>
            <person name="Winton L.W."/>
            <person name="Adams G.A."/>
        </authorList>
    </citation>
    <scope>NUCLEOTIDE SEQUENCE [LARGE SCALE GENOMIC DNA]</scope>
    <source>
        <strain evidence="2 3">CPC 39397</strain>
    </source>
</reference>
<comment type="caution">
    <text evidence="2">The sequence shown here is derived from an EMBL/GenBank/DDBJ whole genome shotgun (WGS) entry which is preliminary data.</text>
</comment>
<evidence type="ECO:0000256" key="1">
    <source>
        <dbReference type="SAM" id="MobiDB-lite"/>
    </source>
</evidence>
<name>A0ABR3PG65_9PEZI</name>
<protein>
    <recommendedName>
        <fullName evidence="4">MICOS complex subunit mic19</fullName>
    </recommendedName>
</protein>
<dbReference type="Proteomes" id="UP001562354">
    <property type="component" value="Unassembled WGS sequence"/>
</dbReference>
<organism evidence="2 3">
    <name type="scientific">Neodothiora populina</name>
    <dbReference type="NCBI Taxonomy" id="2781224"/>
    <lineage>
        <taxon>Eukaryota</taxon>
        <taxon>Fungi</taxon>
        <taxon>Dikarya</taxon>
        <taxon>Ascomycota</taxon>
        <taxon>Pezizomycotina</taxon>
        <taxon>Dothideomycetes</taxon>
        <taxon>Dothideomycetidae</taxon>
        <taxon>Dothideales</taxon>
        <taxon>Dothioraceae</taxon>
        <taxon>Neodothiora</taxon>
    </lineage>
</organism>
<dbReference type="InterPro" id="IPR012471">
    <property type="entry name" value="DUF1690"/>
</dbReference>
<evidence type="ECO:0000313" key="3">
    <source>
        <dbReference type="Proteomes" id="UP001562354"/>
    </source>
</evidence>
<dbReference type="RefSeq" id="XP_069201006.1">
    <property type="nucleotide sequence ID" value="XM_069343184.1"/>
</dbReference>
<feature type="compositionally biased region" description="Polar residues" evidence="1">
    <location>
        <begin position="68"/>
        <end position="78"/>
    </location>
</feature>
<accession>A0ABR3PG65</accession>
<proteinExistence type="predicted"/>
<feature type="region of interest" description="Disordered" evidence="1">
    <location>
        <begin position="61"/>
        <end position="116"/>
    </location>
</feature>